<evidence type="ECO:0000256" key="1">
    <source>
        <dbReference type="SAM" id="Coils"/>
    </source>
</evidence>
<dbReference type="AlphaFoldDB" id="A0A914QJK2"/>
<dbReference type="Proteomes" id="UP000887578">
    <property type="component" value="Unplaced"/>
</dbReference>
<keyword evidence="2" id="KW-1185">Reference proteome</keyword>
<dbReference type="WBParaSite" id="PDA_v2.g27507.t1">
    <property type="protein sequence ID" value="PDA_v2.g27507.t1"/>
    <property type="gene ID" value="PDA_v2.g27507"/>
</dbReference>
<evidence type="ECO:0000313" key="2">
    <source>
        <dbReference type="Proteomes" id="UP000887578"/>
    </source>
</evidence>
<reference evidence="3" key="1">
    <citation type="submission" date="2022-11" db="UniProtKB">
        <authorList>
            <consortium name="WormBaseParasite"/>
        </authorList>
    </citation>
    <scope>IDENTIFICATION</scope>
</reference>
<organism evidence="2 3">
    <name type="scientific">Panagrolaimus davidi</name>
    <dbReference type="NCBI Taxonomy" id="227884"/>
    <lineage>
        <taxon>Eukaryota</taxon>
        <taxon>Metazoa</taxon>
        <taxon>Ecdysozoa</taxon>
        <taxon>Nematoda</taxon>
        <taxon>Chromadorea</taxon>
        <taxon>Rhabditida</taxon>
        <taxon>Tylenchina</taxon>
        <taxon>Panagrolaimomorpha</taxon>
        <taxon>Panagrolaimoidea</taxon>
        <taxon>Panagrolaimidae</taxon>
        <taxon>Panagrolaimus</taxon>
    </lineage>
</organism>
<keyword evidence="1" id="KW-0175">Coiled coil</keyword>
<proteinExistence type="predicted"/>
<accession>A0A914QJK2</accession>
<sequence length="231" mass="26861">MEEENITKVSYKNITEEYLEKFSNEESQRRSLQAQLNEKNEEIKVLKTQLSAEKENDASVVALKNENEMLKSKLEEINSVQKELFEIIKSCKNDVQILATFKDDLHSFITAKDNEIISLRNNLAIEIKKKEHVKNVVMPMIKNSYISLKAELAAEKNKNVLFSVLKIENEMLKRNLEEVNCMKNELFKIIESCGDDMKSLTMYNGDLRSFITIENSEIIKLVRLLLQYMSL</sequence>
<evidence type="ECO:0000313" key="3">
    <source>
        <dbReference type="WBParaSite" id="PDA_v2.g27507.t1"/>
    </source>
</evidence>
<feature type="coiled-coil region" evidence="1">
    <location>
        <begin position="22"/>
        <end position="83"/>
    </location>
</feature>
<protein>
    <submittedName>
        <fullName evidence="3">Uncharacterized protein</fullName>
    </submittedName>
</protein>
<name>A0A914QJK2_9BILA</name>